<feature type="compositionally biased region" description="Low complexity" evidence="1">
    <location>
        <begin position="98"/>
        <end position="130"/>
    </location>
</feature>
<dbReference type="InterPro" id="IPR056634">
    <property type="entry name" value="DUF7732"/>
</dbReference>
<dbReference type="Proteomes" id="UP001303760">
    <property type="component" value="Unassembled WGS sequence"/>
</dbReference>
<evidence type="ECO:0000259" key="3">
    <source>
        <dbReference type="Pfam" id="PF24866"/>
    </source>
</evidence>
<reference evidence="4" key="1">
    <citation type="journal article" date="2023" name="Mol. Phylogenet. Evol.">
        <title>Genome-scale phylogeny and comparative genomics of the fungal order Sordariales.</title>
        <authorList>
            <person name="Hensen N."/>
            <person name="Bonometti L."/>
            <person name="Westerberg I."/>
            <person name="Brannstrom I.O."/>
            <person name="Guillou S."/>
            <person name="Cros-Aarteil S."/>
            <person name="Calhoun S."/>
            <person name="Haridas S."/>
            <person name="Kuo A."/>
            <person name="Mondo S."/>
            <person name="Pangilinan J."/>
            <person name="Riley R."/>
            <person name="LaButti K."/>
            <person name="Andreopoulos B."/>
            <person name="Lipzen A."/>
            <person name="Chen C."/>
            <person name="Yan M."/>
            <person name="Daum C."/>
            <person name="Ng V."/>
            <person name="Clum A."/>
            <person name="Steindorff A."/>
            <person name="Ohm R.A."/>
            <person name="Martin F."/>
            <person name="Silar P."/>
            <person name="Natvig D.O."/>
            <person name="Lalanne C."/>
            <person name="Gautier V."/>
            <person name="Ament-Velasquez S.L."/>
            <person name="Kruys A."/>
            <person name="Hutchinson M.I."/>
            <person name="Powell A.J."/>
            <person name="Barry K."/>
            <person name="Miller A.N."/>
            <person name="Grigoriev I.V."/>
            <person name="Debuchy R."/>
            <person name="Gladieux P."/>
            <person name="Hiltunen Thoren M."/>
            <person name="Johannesson H."/>
        </authorList>
    </citation>
    <scope>NUCLEOTIDE SEQUENCE</scope>
    <source>
        <strain evidence="4">CBS 532.94</strain>
    </source>
</reference>
<comment type="caution">
    <text evidence="4">The sequence shown here is derived from an EMBL/GenBank/DDBJ whole genome shotgun (WGS) entry which is preliminary data.</text>
</comment>
<feature type="domain" description="DUF7732" evidence="3">
    <location>
        <begin position="136"/>
        <end position="259"/>
    </location>
</feature>
<evidence type="ECO:0000313" key="4">
    <source>
        <dbReference type="EMBL" id="KAK4242679.1"/>
    </source>
</evidence>
<organism evidence="4 5">
    <name type="scientific">Achaetomium macrosporum</name>
    <dbReference type="NCBI Taxonomy" id="79813"/>
    <lineage>
        <taxon>Eukaryota</taxon>
        <taxon>Fungi</taxon>
        <taxon>Dikarya</taxon>
        <taxon>Ascomycota</taxon>
        <taxon>Pezizomycotina</taxon>
        <taxon>Sordariomycetes</taxon>
        <taxon>Sordariomycetidae</taxon>
        <taxon>Sordariales</taxon>
        <taxon>Chaetomiaceae</taxon>
        <taxon>Achaetomium</taxon>
    </lineage>
</organism>
<feature type="region of interest" description="Disordered" evidence="1">
    <location>
        <begin position="47"/>
        <end position="130"/>
    </location>
</feature>
<dbReference type="EMBL" id="MU860005">
    <property type="protein sequence ID" value="KAK4242679.1"/>
    <property type="molecule type" value="Genomic_DNA"/>
</dbReference>
<keyword evidence="2" id="KW-0732">Signal</keyword>
<sequence length="297" mass="29517">MRFTLIFLASTLLGDAAVSALVAPPSAEIATHQPVQNTERDAPEYENLWKRKGGGGGGGRGGGGGGGRSGSGGSSSGGSGSSGSGSSGSSGSRGGSSGTSSSARGGSAGRGSSSSNAGGRTTSGSGPAPAYGGGRYYGGGAAVPYRSGSRSPSGLLPVFFVASALAFWPGVWLYGAHLYHYNHPYSFYNQSSNQNQTKPVTCACDPYNECGCDENGDNQHLNDLVGNGSYAALNKSVITVADVNGTSTILINGTLPNGTTAAGGTESPNAGDGFRALLQHAGWWPVVATVCAIVFTA</sequence>
<dbReference type="PANTHER" id="PTHR42091:SF1">
    <property type="entry name" value="CONSERVED GLYCINE-RICH PROTEIN (AFU_ORTHOLOGUE AFUA_7G02440)"/>
    <property type="match status" value="1"/>
</dbReference>
<proteinExistence type="predicted"/>
<evidence type="ECO:0000256" key="2">
    <source>
        <dbReference type="SAM" id="SignalP"/>
    </source>
</evidence>
<protein>
    <recommendedName>
        <fullName evidence="3">DUF7732 domain-containing protein</fullName>
    </recommendedName>
</protein>
<dbReference type="PANTHER" id="PTHR42091">
    <property type="entry name" value="CONSERVED GLYCINE-RICH PROTEIN (AFU_ORTHOLOGUE AFUA_7G02440)"/>
    <property type="match status" value="1"/>
</dbReference>
<dbReference type="Pfam" id="PF24866">
    <property type="entry name" value="DUF7732"/>
    <property type="match status" value="1"/>
</dbReference>
<feature type="compositionally biased region" description="Gly residues" evidence="1">
    <location>
        <begin position="54"/>
        <end position="97"/>
    </location>
</feature>
<reference evidence="4" key="2">
    <citation type="submission" date="2023-05" db="EMBL/GenBank/DDBJ databases">
        <authorList>
            <consortium name="Lawrence Berkeley National Laboratory"/>
            <person name="Steindorff A."/>
            <person name="Hensen N."/>
            <person name="Bonometti L."/>
            <person name="Westerberg I."/>
            <person name="Brannstrom I.O."/>
            <person name="Guillou S."/>
            <person name="Cros-Aarteil S."/>
            <person name="Calhoun S."/>
            <person name="Haridas S."/>
            <person name="Kuo A."/>
            <person name="Mondo S."/>
            <person name="Pangilinan J."/>
            <person name="Riley R."/>
            <person name="Labutti K."/>
            <person name="Andreopoulos B."/>
            <person name="Lipzen A."/>
            <person name="Chen C."/>
            <person name="Yanf M."/>
            <person name="Daum C."/>
            <person name="Ng V."/>
            <person name="Clum A."/>
            <person name="Ohm R."/>
            <person name="Martin F."/>
            <person name="Silar P."/>
            <person name="Natvig D."/>
            <person name="Lalanne C."/>
            <person name="Gautier V."/>
            <person name="Ament-Velasquez S.L."/>
            <person name="Kruys A."/>
            <person name="Hutchinson M.I."/>
            <person name="Powell A.J."/>
            <person name="Barry K."/>
            <person name="Miller A.N."/>
            <person name="Grigoriev I.V."/>
            <person name="Debuchy R."/>
            <person name="Gladieux P."/>
            <person name="Thoren M.H."/>
            <person name="Johannesson H."/>
        </authorList>
    </citation>
    <scope>NUCLEOTIDE SEQUENCE</scope>
    <source>
        <strain evidence="4">CBS 532.94</strain>
    </source>
</reference>
<evidence type="ECO:0000313" key="5">
    <source>
        <dbReference type="Proteomes" id="UP001303760"/>
    </source>
</evidence>
<evidence type="ECO:0000256" key="1">
    <source>
        <dbReference type="SAM" id="MobiDB-lite"/>
    </source>
</evidence>
<feature type="signal peptide" evidence="2">
    <location>
        <begin position="1"/>
        <end position="16"/>
    </location>
</feature>
<dbReference type="AlphaFoldDB" id="A0AAN7CIG0"/>
<accession>A0AAN7CIG0</accession>
<name>A0AAN7CIG0_9PEZI</name>
<feature type="chain" id="PRO_5042836947" description="DUF7732 domain-containing protein" evidence="2">
    <location>
        <begin position="17"/>
        <end position="297"/>
    </location>
</feature>
<gene>
    <name evidence="4" type="ORF">C8A03DRAFT_11152</name>
</gene>
<keyword evidence="5" id="KW-1185">Reference proteome</keyword>